<gene>
    <name evidence="1" type="ORF">BIFBRE_04193</name>
</gene>
<dbReference type="Proteomes" id="UP000003191">
    <property type="component" value="Unassembled WGS sequence"/>
</dbReference>
<reference evidence="1 2" key="1">
    <citation type="submission" date="2010-02" db="EMBL/GenBank/DDBJ databases">
        <authorList>
            <person name="Weinstock G."/>
            <person name="Sodergren E."/>
            <person name="Clifton S."/>
            <person name="Fulton L."/>
            <person name="Fulton B."/>
            <person name="Courtney L."/>
            <person name="Fronick C."/>
            <person name="Harrison M."/>
            <person name="Strong C."/>
            <person name="Farmer C."/>
            <person name="Delahaunty K."/>
            <person name="Markovic C."/>
            <person name="Hall O."/>
            <person name="Minx P."/>
            <person name="Tomlinson C."/>
            <person name="Mitreva M."/>
            <person name="Nelson J."/>
            <person name="Hou S."/>
            <person name="Wollam A."/>
            <person name="Pepin K.H."/>
            <person name="Johnson M."/>
            <person name="Bhonagiri V."/>
            <person name="Zhang X."/>
            <person name="Suruliraj S."/>
            <person name="Warren W."/>
            <person name="Chinwalla A."/>
            <person name="Mardis E.R."/>
            <person name="Wilson R.K."/>
        </authorList>
    </citation>
    <scope>NUCLEOTIDE SEQUENCE [LARGE SCALE GENOMIC DNA]</scope>
    <source>
        <strain evidence="1 2">DSM 20213</strain>
    </source>
</reference>
<accession>D4BQ39</accession>
<organism evidence="1 2">
    <name type="scientific">Bifidobacterium breve DSM 20213 = JCM 1192</name>
    <dbReference type="NCBI Taxonomy" id="518634"/>
    <lineage>
        <taxon>Bacteria</taxon>
        <taxon>Bacillati</taxon>
        <taxon>Actinomycetota</taxon>
        <taxon>Actinomycetes</taxon>
        <taxon>Bifidobacteriales</taxon>
        <taxon>Bifidobacteriaceae</taxon>
        <taxon>Bifidobacterium</taxon>
    </lineage>
</organism>
<dbReference type="HOGENOM" id="CLU_3285624_0_0_11"/>
<evidence type="ECO:0000313" key="1">
    <source>
        <dbReference type="EMBL" id="EFE88896.1"/>
    </source>
</evidence>
<comment type="caution">
    <text evidence="1">The sequence shown here is derived from an EMBL/GenBank/DDBJ whole genome shotgun (WGS) entry which is preliminary data.</text>
</comment>
<name>D4BQ39_BIFBR</name>
<sequence length="40" mass="4189">MLHMPASPASCVHPAMLHRFIPRIMIPAPLGGLASVPALS</sequence>
<protein>
    <submittedName>
        <fullName evidence="1">Uncharacterized protein</fullName>
    </submittedName>
</protein>
<dbReference type="EMBL" id="ACCG02000010">
    <property type="protein sequence ID" value="EFE88896.1"/>
    <property type="molecule type" value="Genomic_DNA"/>
</dbReference>
<proteinExistence type="predicted"/>
<dbReference type="AlphaFoldDB" id="D4BQ39"/>
<keyword evidence="2" id="KW-1185">Reference proteome</keyword>
<evidence type="ECO:0000313" key="2">
    <source>
        <dbReference type="Proteomes" id="UP000003191"/>
    </source>
</evidence>